<dbReference type="GeneID" id="54352449"/>
<name>A0A6A5RKX3_9PLEO</name>
<dbReference type="RefSeq" id="XP_033449329.1">
    <property type="nucleotide sequence ID" value="XM_033594781.1"/>
</dbReference>
<dbReference type="OrthoDB" id="5420711at2759"/>
<accession>A0A6A5RKX3</accession>
<sequence>SRLLQLPRELRELIYEHAIIRDTIPIDCAVVKGPGYRKHTGYPYASSPQLHEAYPLSHDVAYRRIWSLPIYDLNVDIQGGTWMEPKRAQMTYQLGATCRRPDYAHCHDKAAIQLLQVCRMVHDEARPLFYKKNIFSFTGRFSVSTALAFIQDLSTTALPLLSSIEIVLTEGNNMRGTAEAHYPPTTRSSDCLVLQHAFHYFTDLCALLASSTVQLRHLYLTIESQSGYGDSQPQALSECIAWEVEKSSSPRPWVASWIQPLLKIQGLESIKVYWISDRPRLRRMSDTLSTMQQSML</sequence>
<organism evidence="1 2">
    <name type="scientific">Didymella exigua CBS 183.55</name>
    <dbReference type="NCBI Taxonomy" id="1150837"/>
    <lineage>
        <taxon>Eukaryota</taxon>
        <taxon>Fungi</taxon>
        <taxon>Dikarya</taxon>
        <taxon>Ascomycota</taxon>
        <taxon>Pezizomycotina</taxon>
        <taxon>Dothideomycetes</taxon>
        <taxon>Pleosporomycetidae</taxon>
        <taxon>Pleosporales</taxon>
        <taxon>Pleosporineae</taxon>
        <taxon>Didymellaceae</taxon>
        <taxon>Didymella</taxon>
    </lineage>
</organism>
<gene>
    <name evidence="1" type="ORF">M421DRAFT_49618</name>
</gene>
<dbReference type="Proteomes" id="UP000800082">
    <property type="component" value="Unassembled WGS sequence"/>
</dbReference>
<protein>
    <submittedName>
        <fullName evidence="1">Uncharacterized protein</fullName>
    </submittedName>
</protein>
<feature type="non-terminal residue" evidence="1">
    <location>
        <position position="296"/>
    </location>
</feature>
<dbReference type="EMBL" id="ML978967">
    <property type="protein sequence ID" value="KAF1929081.1"/>
    <property type="molecule type" value="Genomic_DNA"/>
</dbReference>
<evidence type="ECO:0000313" key="1">
    <source>
        <dbReference type="EMBL" id="KAF1929081.1"/>
    </source>
</evidence>
<reference evidence="1" key="1">
    <citation type="journal article" date="2020" name="Stud. Mycol.">
        <title>101 Dothideomycetes genomes: a test case for predicting lifestyles and emergence of pathogens.</title>
        <authorList>
            <person name="Haridas S."/>
            <person name="Albert R."/>
            <person name="Binder M."/>
            <person name="Bloem J."/>
            <person name="Labutti K."/>
            <person name="Salamov A."/>
            <person name="Andreopoulos B."/>
            <person name="Baker S."/>
            <person name="Barry K."/>
            <person name="Bills G."/>
            <person name="Bluhm B."/>
            <person name="Cannon C."/>
            <person name="Castanera R."/>
            <person name="Culley D."/>
            <person name="Daum C."/>
            <person name="Ezra D."/>
            <person name="Gonzalez J."/>
            <person name="Henrissat B."/>
            <person name="Kuo A."/>
            <person name="Liang C."/>
            <person name="Lipzen A."/>
            <person name="Lutzoni F."/>
            <person name="Magnuson J."/>
            <person name="Mondo S."/>
            <person name="Nolan M."/>
            <person name="Ohm R."/>
            <person name="Pangilinan J."/>
            <person name="Park H.-J."/>
            <person name="Ramirez L."/>
            <person name="Alfaro M."/>
            <person name="Sun H."/>
            <person name="Tritt A."/>
            <person name="Yoshinaga Y."/>
            <person name="Zwiers L.-H."/>
            <person name="Turgeon B."/>
            <person name="Goodwin S."/>
            <person name="Spatafora J."/>
            <person name="Crous P."/>
            <person name="Grigoriev I."/>
        </authorList>
    </citation>
    <scope>NUCLEOTIDE SEQUENCE</scope>
    <source>
        <strain evidence="1">CBS 183.55</strain>
    </source>
</reference>
<evidence type="ECO:0000313" key="2">
    <source>
        <dbReference type="Proteomes" id="UP000800082"/>
    </source>
</evidence>
<dbReference type="AlphaFoldDB" id="A0A6A5RKX3"/>
<dbReference type="PANTHER" id="PTHR38790:SF9">
    <property type="entry name" value="F-BOX DOMAIN-CONTAINING PROTEIN"/>
    <property type="match status" value="1"/>
</dbReference>
<feature type="non-terminal residue" evidence="1">
    <location>
        <position position="1"/>
    </location>
</feature>
<dbReference type="PANTHER" id="PTHR38790">
    <property type="entry name" value="2EXR DOMAIN-CONTAINING PROTEIN-RELATED"/>
    <property type="match status" value="1"/>
</dbReference>
<keyword evidence="2" id="KW-1185">Reference proteome</keyword>
<proteinExistence type="predicted"/>